<evidence type="ECO:0000256" key="1">
    <source>
        <dbReference type="ARBA" id="ARBA00001954"/>
    </source>
</evidence>
<dbReference type="KEGG" id="rml:FF011L_52010"/>
<evidence type="ECO:0000313" key="2">
    <source>
        <dbReference type="EMBL" id="QDS96391.1"/>
    </source>
</evidence>
<name>A0A517MND7_9BACT</name>
<dbReference type="SUPFAM" id="SSF51197">
    <property type="entry name" value="Clavaminate synthase-like"/>
    <property type="match status" value="1"/>
</dbReference>
<keyword evidence="2" id="KW-0223">Dioxygenase</keyword>
<reference evidence="2 3" key="1">
    <citation type="submission" date="2019-02" db="EMBL/GenBank/DDBJ databases">
        <title>Deep-cultivation of Planctomycetes and their phenomic and genomic characterization uncovers novel biology.</title>
        <authorList>
            <person name="Wiegand S."/>
            <person name="Jogler M."/>
            <person name="Boedeker C."/>
            <person name="Pinto D."/>
            <person name="Vollmers J."/>
            <person name="Rivas-Marin E."/>
            <person name="Kohn T."/>
            <person name="Peeters S.H."/>
            <person name="Heuer A."/>
            <person name="Rast P."/>
            <person name="Oberbeckmann S."/>
            <person name="Bunk B."/>
            <person name="Jeske O."/>
            <person name="Meyerdierks A."/>
            <person name="Storesund J.E."/>
            <person name="Kallscheuer N."/>
            <person name="Luecker S."/>
            <person name="Lage O.M."/>
            <person name="Pohl T."/>
            <person name="Merkel B.J."/>
            <person name="Hornburger P."/>
            <person name="Mueller R.-W."/>
            <person name="Bruemmer F."/>
            <person name="Labrenz M."/>
            <person name="Spormann A.M."/>
            <person name="Op den Camp H."/>
            <person name="Overmann J."/>
            <person name="Amann R."/>
            <person name="Jetten M.S.M."/>
            <person name="Mascher T."/>
            <person name="Medema M.H."/>
            <person name="Devos D.P."/>
            <person name="Kaster A.-K."/>
            <person name="Ovreas L."/>
            <person name="Rohde M."/>
            <person name="Galperin M.Y."/>
            <person name="Jogler C."/>
        </authorList>
    </citation>
    <scope>NUCLEOTIDE SEQUENCE [LARGE SCALE GENOMIC DNA]</scope>
    <source>
        <strain evidence="2 3">FF011L</strain>
    </source>
</reference>
<comment type="cofactor">
    <cofactor evidence="1">
        <name>Fe(2+)</name>
        <dbReference type="ChEBI" id="CHEBI:29033"/>
    </cofactor>
</comment>
<accession>A0A517MND7</accession>
<dbReference type="InterPro" id="IPR008775">
    <property type="entry name" value="Phytyl_CoA_dOase-like"/>
</dbReference>
<dbReference type="Gene3D" id="2.60.120.620">
    <property type="entry name" value="q2cbj1_9rhob like domain"/>
    <property type="match status" value="1"/>
</dbReference>
<dbReference type="GO" id="GO:0005506">
    <property type="term" value="F:iron ion binding"/>
    <property type="evidence" value="ECO:0007669"/>
    <property type="project" value="UniProtKB-ARBA"/>
</dbReference>
<dbReference type="PANTHER" id="PTHR20883:SF48">
    <property type="entry name" value="ECTOINE DIOXYGENASE"/>
    <property type="match status" value="1"/>
</dbReference>
<keyword evidence="3" id="KW-1185">Reference proteome</keyword>
<organism evidence="2 3">
    <name type="scientific">Roseimaritima multifibrata</name>
    <dbReference type="NCBI Taxonomy" id="1930274"/>
    <lineage>
        <taxon>Bacteria</taxon>
        <taxon>Pseudomonadati</taxon>
        <taxon>Planctomycetota</taxon>
        <taxon>Planctomycetia</taxon>
        <taxon>Pirellulales</taxon>
        <taxon>Pirellulaceae</taxon>
        <taxon>Roseimaritima</taxon>
    </lineage>
</organism>
<gene>
    <name evidence="2" type="ORF">FF011L_52010</name>
</gene>
<sequence>MNTDSATDYASFHQPVDSSFLKKVQDSPLSQFLLDAEQIQFFETNGYLAGIRVLDDNQIEQLRAELSEFFSPGHSGSQWWHEYHTNESADPNSVLFHALGAWRLRPGFHDLLWNPAFTVPASQLLGGSVRFWHDQLFCKPAKHGGVVAWHQDYSYWTRTTPMAHLTCWIGLDDSSVDNGCLQYIPGSQRWDLLPITGLAGDMEAIQEVLSESQWEQFQHPVAIELKAGECTFHHPLMVHGSYANHTDRPRRATVLNVVRDGVCSQTDEPLLAGADSIACGEPLAGRFFPLLRDSADR</sequence>
<dbReference type="PANTHER" id="PTHR20883">
    <property type="entry name" value="PHYTANOYL-COA DIOXYGENASE DOMAIN CONTAINING 1"/>
    <property type="match status" value="1"/>
</dbReference>
<dbReference type="AlphaFoldDB" id="A0A517MND7"/>
<dbReference type="Pfam" id="PF05721">
    <property type="entry name" value="PhyH"/>
    <property type="match status" value="1"/>
</dbReference>
<proteinExistence type="predicted"/>
<dbReference type="GO" id="GO:0016706">
    <property type="term" value="F:2-oxoglutarate-dependent dioxygenase activity"/>
    <property type="evidence" value="ECO:0007669"/>
    <property type="project" value="UniProtKB-ARBA"/>
</dbReference>
<dbReference type="Proteomes" id="UP000320672">
    <property type="component" value="Chromosome"/>
</dbReference>
<keyword evidence="2" id="KW-0560">Oxidoreductase</keyword>
<dbReference type="RefSeq" id="WP_218932860.1">
    <property type="nucleotide sequence ID" value="NZ_CP036262.1"/>
</dbReference>
<evidence type="ECO:0000313" key="3">
    <source>
        <dbReference type="Proteomes" id="UP000320672"/>
    </source>
</evidence>
<protein>
    <submittedName>
        <fullName evidence="2">Phytanoyl-CoA dioxygenase (PhyH)</fullName>
    </submittedName>
</protein>
<dbReference type="EMBL" id="CP036262">
    <property type="protein sequence ID" value="QDS96391.1"/>
    <property type="molecule type" value="Genomic_DNA"/>
</dbReference>